<dbReference type="CDD" id="cd11613">
    <property type="entry name" value="SAF_AH_GD"/>
    <property type="match status" value="1"/>
</dbReference>
<proteinExistence type="predicted"/>
<dbReference type="AlphaFoldDB" id="A0A0J9B8K9"/>
<dbReference type="PANTHER" id="PTHR30536:SF5">
    <property type="entry name" value="ALTRONATE DEHYDRATASE"/>
    <property type="match status" value="1"/>
</dbReference>
<evidence type="ECO:0000313" key="3">
    <source>
        <dbReference type="EMBL" id="KMW08747.1"/>
    </source>
</evidence>
<dbReference type="InterPro" id="IPR052172">
    <property type="entry name" value="UxaA_altronate/galactarate_dh"/>
</dbReference>
<dbReference type="Pfam" id="PF08666">
    <property type="entry name" value="SAF"/>
    <property type="match status" value="1"/>
</dbReference>
<dbReference type="InterPro" id="IPR013974">
    <property type="entry name" value="SAF"/>
</dbReference>
<dbReference type="GeneID" id="93165501"/>
<sequence>MYNALIVEKNDDVAVVLEAIHVGDKVTYRYGDEERSVVSLSEVPVYHKVAVRDIKRGDHILKYGEKLGVATQDIKLGEHVHVQNLDSEREDL</sequence>
<dbReference type="Gene3D" id="2.30.130.110">
    <property type="match status" value="1"/>
</dbReference>
<gene>
    <name evidence="3" type="ORF">HMPREF9470_00644</name>
</gene>
<protein>
    <recommendedName>
        <fullName evidence="2">SAF domain-containing protein</fullName>
    </recommendedName>
</protein>
<dbReference type="PATRIC" id="fig|742734.4.peg.688"/>
<dbReference type="RefSeq" id="WP_007862223.1">
    <property type="nucleotide sequence ID" value="NZ_KQ235875.1"/>
</dbReference>
<comment type="caution">
    <text evidence="3">The sequence shown here is derived from an EMBL/GenBank/DDBJ whole genome shotgun (WGS) entry which is preliminary data.</text>
</comment>
<dbReference type="Proteomes" id="UP000037392">
    <property type="component" value="Unassembled WGS sequence"/>
</dbReference>
<dbReference type="OrthoDB" id="9804574at2"/>
<feature type="domain" description="SAF" evidence="2">
    <location>
        <begin position="11"/>
        <end position="86"/>
    </location>
</feature>
<dbReference type="SMART" id="SM00858">
    <property type="entry name" value="SAF"/>
    <property type="match status" value="1"/>
</dbReference>
<evidence type="ECO:0000256" key="1">
    <source>
        <dbReference type="ARBA" id="ARBA00023239"/>
    </source>
</evidence>
<dbReference type="EMBL" id="ADLK01000078">
    <property type="protein sequence ID" value="KMW08747.1"/>
    <property type="molecule type" value="Genomic_DNA"/>
</dbReference>
<organism evidence="3 4">
    <name type="scientific">[Clostridium] citroniae WAL-19142</name>
    <dbReference type="NCBI Taxonomy" id="742734"/>
    <lineage>
        <taxon>Bacteria</taxon>
        <taxon>Bacillati</taxon>
        <taxon>Bacillota</taxon>
        <taxon>Clostridia</taxon>
        <taxon>Lachnospirales</taxon>
        <taxon>Lachnospiraceae</taxon>
        <taxon>Enterocloster</taxon>
    </lineage>
</organism>
<keyword evidence="1" id="KW-0456">Lyase</keyword>
<dbReference type="GO" id="GO:0016829">
    <property type="term" value="F:lyase activity"/>
    <property type="evidence" value="ECO:0007669"/>
    <property type="project" value="UniProtKB-KW"/>
</dbReference>
<evidence type="ECO:0000313" key="4">
    <source>
        <dbReference type="Proteomes" id="UP000037392"/>
    </source>
</evidence>
<name>A0A0J9B8K9_9FIRM</name>
<dbReference type="PANTHER" id="PTHR30536">
    <property type="entry name" value="ALTRONATE/GALACTARATE DEHYDRATASE"/>
    <property type="match status" value="1"/>
</dbReference>
<evidence type="ECO:0000259" key="2">
    <source>
        <dbReference type="SMART" id="SM00858"/>
    </source>
</evidence>
<dbReference type="GO" id="GO:0019698">
    <property type="term" value="P:D-galacturonate catabolic process"/>
    <property type="evidence" value="ECO:0007669"/>
    <property type="project" value="TreeGrafter"/>
</dbReference>
<dbReference type="InterPro" id="IPR044144">
    <property type="entry name" value="SAF_UxaA/GarD"/>
</dbReference>
<accession>A0A0J9B8K9</accession>
<reference evidence="3 4" key="1">
    <citation type="submission" date="2011-04" db="EMBL/GenBank/DDBJ databases">
        <title>The Genome Sequence of Clostridium citroniae WAL-19142.</title>
        <authorList>
            <consortium name="The Broad Institute Genome Sequencing Platform"/>
            <person name="Earl A."/>
            <person name="Ward D."/>
            <person name="Feldgarden M."/>
            <person name="Gevers D."/>
            <person name="Warren Y.A."/>
            <person name="Tyrrell K.L."/>
            <person name="Citron D.M."/>
            <person name="Goldstein E.J."/>
            <person name="Daigneault M."/>
            <person name="Allen-Vercoe E."/>
            <person name="Young S.K."/>
            <person name="Zeng Q."/>
            <person name="Gargeya S."/>
            <person name="Fitzgerald M."/>
            <person name="Haas B."/>
            <person name="Abouelleil A."/>
            <person name="Alvarado L."/>
            <person name="Arachchi H.M."/>
            <person name="Berlin A."/>
            <person name="Brown A."/>
            <person name="Chapman S.B."/>
            <person name="Chen Z."/>
            <person name="Dunbar C."/>
            <person name="Freedman E."/>
            <person name="Gearin G."/>
            <person name="Gellesch M."/>
            <person name="Goldberg J."/>
            <person name="Griggs A."/>
            <person name="Gujja S."/>
            <person name="Heilman E.R."/>
            <person name="Heiman D."/>
            <person name="Howarth C."/>
            <person name="Larson L."/>
            <person name="Lui A."/>
            <person name="MacDonald P.J."/>
            <person name="Mehta T."/>
            <person name="Montmayeur A."/>
            <person name="Murphy C."/>
            <person name="Neiman D."/>
            <person name="Pearson M."/>
            <person name="Priest M."/>
            <person name="Roberts A."/>
            <person name="Saif S."/>
            <person name="Shea T."/>
            <person name="Shenoy N."/>
            <person name="Sisk P."/>
            <person name="Stolte C."/>
            <person name="Sykes S."/>
            <person name="White J."/>
            <person name="Yandava C."/>
            <person name="Wortman J."/>
            <person name="Nusbaum C."/>
            <person name="Birren B."/>
        </authorList>
    </citation>
    <scope>NUCLEOTIDE SEQUENCE [LARGE SCALE GENOMIC DNA]</scope>
    <source>
        <strain evidence="3 4">WAL-19142</strain>
    </source>
</reference>